<evidence type="ECO:0000256" key="4">
    <source>
        <dbReference type="ARBA" id="ARBA00022989"/>
    </source>
</evidence>
<evidence type="ECO:0000256" key="2">
    <source>
        <dbReference type="ARBA" id="ARBA00022475"/>
    </source>
</evidence>
<protein>
    <recommendedName>
        <fullName evidence="7">Cardiolipin synthase N-terminal domain-containing protein</fullName>
    </recommendedName>
</protein>
<evidence type="ECO:0000313" key="9">
    <source>
        <dbReference type="Proteomes" id="UP001500483"/>
    </source>
</evidence>
<evidence type="ECO:0000259" key="7">
    <source>
        <dbReference type="Pfam" id="PF13396"/>
    </source>
</evidence>
<dbReference type="RefSeq" id="WP_258346087.1">
    <property type="nucleotide sequence ID" value="NZ_BAAAYK010000038.1"/>
</dbReference>
<organism evidence="8 9">
    <name type="scientific">Saccharopolyspora gregorii</name>
    <dbReference type="NCBI Taxonomy" id="33914"/>
    <lineage>
        <taxon>Bacteria</taxon>
        <taxon>Bacillati</taxon>
        <taxon>Actinomycetota</taxon>
        <taxon>Actinomycetes</taxon>
        <taxon>Pseudonocardiales</taxon>
        <taxon>Pseudonocardiaceae</taxon>
        <taxon>Saccharopolyspora</taxon>
    </lineage>
</organism>
<dbReference type="EMBL" id="BAAAYK010000038">
    <property type="protein sequence ID" value="GAA3362913.1"/>
    <property type="molecule type" value="Genomic_DNA"/>
</dbReference>
<evidence type="ECO:0000256" key="5">
    <source>
        <dbReference type="ARBA" id="ARBA00023136"/>
    </source>
</evidence>
<feature type="domain" description="Cardiolipin synthase N-terminal" evidence="7">
    <location>
        <begin position="28"/>
        <end position="65"/>
    </location>
</feature>
<keyword evidence="4 6" id="KW-1133">Transmembrane helix</keyword>
<keyword evidence="9" id="KW-1185">Reference proteome</keyword>
<evidence type="ECO:0000313" key="8">
    <source>
        <dbReference type="EMBL" id="GAA3362913.1"/>
    </source>
</evidence>
<comment type="caution">
    <text evidence="8">The sequence shown here is derived from an EMBL/GenBank/DDBJ whole genome shotgun (WGS) entry which is preliminary data.</text>
</comment>
<name>A0ABP6RXW5_9PSEU</name>
<dbReference type="Proteomes" id="UP001500483">
    <property type="component" value="Unassembled WGS sequence"/>
</dbReference>
<evidence type="ECO:0000256" key="6">
    <source>
        <dbReference type="SAM" id="Phobius"/>
    </source>
</evidence>
<feature type="transmembrane region" description="Helical" evidence="6">
    <location>
        <begin position="40"/>
        <end position="63"/>
    </location>
</feature>
<keyword evidence="2" id="KW-1003">Cell membrane</keyword>
<reference evidence="9" key="1">
    <citation type="journal article" date="2019" name="Int. J. Syst. Evol. Microbiol.">
        <title>The Global Catalogue of Microorganisms (GCM) 10K type strain sequencing project: providing services to taxonomists for standard genome sequencing and annotation.</title>
        <authorList>
            <consortium name="The Broad Institute Genomics Platform"/>
            <consortium name="The Broad Institute Genome Sequencing Center for Infectious Disease"/>
            <person name="Wu L."/>
            <person name="Ma J."/>
        </authorList>
    </citation>
    <scope>NUCLEOTIDE SEQUENCE [LARGE SCALE GENOMIC DNA]</scope>
    <source>
        <strain evidence="9">JCM 9687</strain>
    </source>
</reference>
<accession>A0ABP6RXW5</accession>
<keyword evidence="3 6" id="KW-0812">Transmembrane</keyword>
<dbReference type="InterPro" id="IPR027379">
    <property type="entry name" value="CLS_N"/>
</dbReference>
<keyword evidence="5 6" id="KW-0472">Membrane</keyword>
<comment type="subcellular location">
    <subcellularLocation>
        <location evidence="1">Cell membrane</location>
        <topology evidence="1">Multi-pass membrane protein</topology>
    </subcellularLocation>
</comment>
<sequence>MHHLLDHLGVPALWQLALLLALLLFLHALADILVQPELDGGRALLWVLLALALPFVGPVLWYVRGPRTLRST</sequence>
<gene>
    <name evidence="8" type="ORF">GCM10020366_52750</name>
</gene>
<dbReference type="Pfam" id="PF13396">
    <property type="entry name" value="PLDc_N"/>
    <property type="match status" value="1"/>
</dbReference>
<evidence type="ECO:0000256" key="3">
    <source>
        <dbReference type="ARBA" id="ARBA00022692"/>
    </source>
</evidence>
<proteinExistence type="predicted"/>
<evidence type="ECO:0000256" key="1">
    <source>
        <dbReference type="ARBA" id="ARBA00004651"/>
    </source>
</evidence>